<evidence type="ECO:0000256" key="2">
    <source>
        <dbReference type="ARBA" id="ARBA00023125"/>
    </source>
</evidence>
<gene>
    <name evidence="5" type="ORF">ACFQPB_14215</name>
</gene>
<dbReference type="InterPro" id="IPR036388">
    <property type="entry name" value="WH-like_DNA-bd_sf"/>
</dbReference>
<comment type="caution">
    <text evidence="5">The sequence shown here is derived from an EMBL/GenBank/DDBJ whole genome shotgun (WGS) entry which is preliminary data.</text>
</comment>
<sequence>MPNTIDRELMREALSSSTLSHGLKLFGDRWTTQVALGAFTGLRRFDDWQARLHIPRHTLADRLKALVHMDVLRPRLYQERPERYAYHLTRKGLALYDAVLMIWDWEHRYGDRDLPLPTRLVHKTCGRAFYPELSCTACGEVVAMTDLRFSLEPNPRLPHDTAAPLRTPRLTAGSGADMALGLRVDRWSVLIISAVVLGCHYFDQLSYVLRIGPSVLARRLASMVEAGLLIQQPDRVDARRRIYRLTPSSRGLFGYIVCLSTWASAKHFHEPTSIRPTHMACGQDFIPRTTCGHCHQPLLPWEVDFEMPTHPQP</sequence>
<dbReference type="PANTHER" id="PTHR33204">
    <property type="entry name" value="TRANSCRIPTIONAL REGULATOR, MARR FAMILY"/>
    <property type="match status" value="1"/>
</dbReference>
<evidence type="ECO:0000256" key="1">
    <source>
        <dbReference type="ARBA" id="ARBA00023015"/>
    </source>
</evidence>
<keyword evidence="6" id="KW-1185">Reference proteome</keyword>
<protein>
    <submittedName>
        <fullName evidence="5">Winged helix-turn-helix transcriptional regulator</fullName>
    </submittedName>
</protein>
<dbReference type="Gene3D" id="1.10.10.10">
    <property type="entry name" value="Winged helix-like DNA-binding domain superfamily/Winged helix DNA-binding domain"/>
    <property type="match status" value="2"/>
</dbReference>
<feature type="domain" description="HTH hxlR-type" evidence="4">
    <location>
        <begin position="16"/>
        <end position="114"/>
    </location>
</feature>
<proteinExistence type="predicted"/>
<accession>A0ABW2QKX1</accession>
<dbReference type="CDD" id="cd00090">
    <property type="entry name" value="HTH_ARSR"/>
    <property type="match status" value="1"/>
</dbReference>
<dbReference type="InterPro" id="IPR036390">
    <property type="entry name" value="WH_DNA-bd_sf"/>
</dbReference>
<organism evidence="5 6">
    <name type="scientific">Hydrogenophaga atypica</name>
    <dbReference type="NCBI Taxonomy" id="249409"/>
    <lineage>
        <taxon>Bacteria</taxon>
        <taxon>Pseudomonadati</taxon>
        <taxon>Pseudomonadota</taxon>
        <taxon>Betaproteobacteria</taxon>
        <taxon>Burkholderiales</taxon>
        <taxon>Comamonadaceae</taxon>
        <taxon>Hydrogenophaga</taxon>
    </lineage>
</organism>
<dbReference type="InterPro" id="IPR002577">
    <property type="entry name" value="HTH_HxlR"/>
</dbReference>
<dbReference type="SUPFAM" id="SSF46785">
    <property type="entry name" value="Winged helix' DNA-binding domain"/>
    <property type="match status" value="2"/>
</dbReference>
<keyword evidence="2" id="KW-0238">DNA-binding</keyword>
<reference evidence="6" key="1">
    <citation type="journal article" date="2019" name="Int. J. Syst. Evol. Microbiol.">
        <title>The Global Catalogue of Microorganisms (GCM) 10K type strain sequencing project: providing services to taxonomists for standard genome sequencing and annotation.</title>
        <authorList>
            <consortium name="The Broad Institute Genomics Platform"/>
            <consortium name="The Broad Institute Genome Sequencing Center for Infectious Disease"/>
            <person name="Wu L."/>
            <person name="Ma J."/>
        </authorList>
    </citation>
    <scope>NUCLEOTIDE SEQUENCE [LARGE SCALE GENOMIC DNA]</scope>
    <source>
        <strain evidence="6">CGMCC 1.12371</strain>
    </source>
</reference>
<feature type="domain" description="HTH hxlR-type" evidence="4">
    <location>
        <begin position="167"/>
        <end position="271"/>
    </location>
</feature>
<name>A0ABW2QKX1_9BURK</name>
<evidence type="ECO:0000259" key="4">
    <source>
        <dbReference type="PROSITE" id="PS51118"/>
    </source>
</evidence>
<evidence type="ECO:0000313" key="6">
    <source>
        <dbReference type="Proteomes" id="UP001596501"/>
    </source>
</evidence>
<evidence type="ECO:0000256" key="3">
    <source>
        <dbReference type="ARBA" id="ARBA00023163"/>
    </source>
</evidence>
<dbReference type="PROSITE" id="PS51118">
    <property type="entry name" value="HTH_HXLR"/>
    <property type="match status" value="2"/>
</dbReference>
<evidence type="ECO:0000313" key="5">
    <source>
        <dbReference type="EMBL" id="MFC7410019.1"/>
    </source>
</evidence>
<dbReference type="PANTHER" id="PTHR33204:SF36">
    <property type="entry name" value="TRANSCRIPTIONAL REGULATORY PROTEIN"/>
    <property type="match status" value="1"/>
</dbReference>
<dbReference type="Pfam" id="PF01638">
    <property type="entry name" value="HxlR"/>
    <property type="match status" value="2"/>
</dbReference>
<dbReference type="Proteomes" id="UP001596501">
    <property type="component" value="Unassembled WGS sequence"/>
</dbReference>
<keyword evidence="1" id="KW-0805">Transcription regulation</keyword>
<dbReference type="RefSeq" id="WP_382224497.1">
    <property type="nucleotide sequence ID" value="NZ_JBHTCA010000011.1"/>
</dbReference>
<dbReference type="EMBL" id="JBHTCA010000011">
    <property type="protein sequence ID" value="MFC7410019.1"/>
    <property type="molecule type" value="Genomic_DNA"/>
</dbReference>
<dbReference type="InterPro" id="IPR011991">
    <property type="entry name" value="ArsR-like_HTH"/>
</dbReference>
<keyword evidence="3" id="KW-0804">Transcription</keyword>